<accession>A0AAN7CB85</accession>
<feature type="compositionally biased region" description="Polar residues" evidence="6">
    <location>
        <begin position="1"/>
        <end position="17"/>
    </location>
</feature>
<organism evidence="8 9">
    <name type="scientific">Achaetomium macrosporum</name>
    <dbReference type="NCBI Taxonomy" id="79813"/>
    <lineage>
        <taxon>Eukaryota</taxon>
        <taxon>Fungi</taxon>
        <taxon>Dikarya</taxon>
        <taxon>Ascomycota</taxon>
        <taxon>Pezizomycotina</taxon>
        <taxon>Sordariomycetes</taxon>
        <taxon>Sordariomycetidae</taxon>
        <taxon>Sordariales</taxon>
        <taxon>Chaetomiaceae</taxon>
        <taxon>Achaetomium</taxon>
    </lineage>
</organism>
<keyword evidence="4" id="KW-0804">Transcription</keyword>
<keyword evidence="2" id="KW-0479">Metal-binding</keyword>
<reference evidence="8" key="2">
    <citation type="submission" date="2023-05" db="EMBL/GenBank/DDBJ databases">
        <authorList>
            <consortium name="Lawrence Berkeley National Laboratory"/>
            <person name="Steindorff A."/>
            <person name="Hensen N."/>
            <person name="Bonometti L."/>
            <person name="Westerberg I."/>
            <person name="Brannstrom I.O."/>
            <person name="Guillou S."/>
            <person name="Cros-Aarteil S."/>
            <person name="Calhoun S."/>
            <person name="Haridas S."/>
            <person name="Kuo A."/>
            <person name="Mondo S."/>
            <person name="Pangilinan J."/>
            <person name="Riley R."/>
            <person name="Labutti K."/>
            <person name="Andreopoulos B."/>
            <person name="Lipzen A."/>
            <person name="Chen C."/>
            <person name="Yanf M."/>
            <person name="Daum C."/>
            <person name="Ng V."/>
            <person name="Clum A."/>
            <person name="Ohm R."/>
            <person name="Martin F."/>
            <person name="Silar P."/>
            <person name="Natvig D."/>
            <person name="Lalanne C."/>
            <person name="Gautier V."/>
            <person name="Ament-Velasquez S.L."/>
            <person name="Kruys A."/>
            <person name="Hutchinson M.I."/>
            <person name="Powell A.J."/>
            <person name="Barry K."/>
            <person name="Miller A.N."/>
            <person name="Grigoriev I.V."/>
            <person name="Debuchy R."/>
            <person name="Gladieux P."/>
            <person name="Thoren M.H."/>
            <person name="Johannesson H."/>
        </authorList>
    </citation>
    <scope>NUCLEOTIDE SEQUENCE</scope>
    <source>
        <strain evidence="8">CBS 532.94</strain>
    </source>
</reference>
<feature type="region of interest" description="Disordered" evidence="6">
    <location>
        <begin position="87"/>
        <end position="149"/>
    </location>
</feature>
<dbReference type="AlphaFoldDB" id="A0AAN7CB85"/>
<keyword evidence="9" id="KW-1185">Reference proteome</keyword>
<name>A0AAN7CB85_9PEZI</name>
<dbReference type="InterPro" id="IPR007219">
    <property type="entry name" value="XnlR_reg_dom"/>
</dbReference>
<feature type="region of interest" description="Disordered" evidence="6">
    <location>
        <begin position="650"/>
        <end position="700"/>
    </location>
</feature>
<dbReference type="Proteomes" id="UP001303760">
    <property type="component" value="Unassembled WGS sequence"/>
</dbReference>
<evidence type="ECO:0000256" key="6">
    <source>
        <dbReference type="SAM" id="MobiDB-lite"/>
    </source>
</evidence>
<dbReference type="InterPro" id="IPR050815">
    <property type="entry name" value="TF_fung"/>
</dbReference>
<evidence type="ECO:0000256" key="4">
    <source>
        <dbReference type="ARBA" id="ARBA00023163"/>
    </source>
</evidence>
<dbReference type="GO" id="GO:0005634">
    <property type="term" value="C:nucleus"/>
    <property type="evidence" value="ECO:0007669"/>
    <property type="project" value="UniProtKB-SubCell"/>
</dbReference>
<gene>
    <name evidence="8" type="ORF">C8A03DRAFT_43687</name>
</gene>
<feature type="region of interest" description="Disordered" evidence="6">
    <location>
        <begin position="845"/>
        <end position="886"/>
    </location>
</feature>
<evidence type="ECO:0000256" key="1">
    <source>
        <dbReference type="ARBA" id="ARBA00004123"/>
    </source>
</evidence>
<evidence type="ECO:0000259" key="7">
    <source>
        <dbReference type="PROSITE" id="PS50048"/>
    </source>
</evidence>
<dbReference type="CDD" id="cd12148">
    <property type="entry name" value="fungal_TF_MHR"/>
    <property type="match status" value="1"/>
</dbReference>
<feature type="compositionally biased region" description="Polar residues" evidence="6">
    <location>
        <begin position="669"/>
        <end position="688"/>
    </location>
</feature>
<comment type="subcellular location">
    <subcellularLocation>
        <location evidence="1">Nucleus</location>
    </subcellularLocation>
</comment>
<feature type="region of interest" description="Disordered" evidence="6">
    <location>
        <begin position="786"/>
        <end position="809"/>
    </location>
</feature>
<dbReference type="Pfam" id="PF04082">
    <property type="entry name" value="Fungal_trans"/>
    <property type="match status" value="1"/>
</dbReference>
<dbReference type="SUPFAM" id="SSF57701">
    <property type="entry name" value="Zn2/Cys6 DNA-binding domain"/>
    <property type="match status" value="1"/>
</dbReference>
<dbReference type="GO" id="GO:0006351">
    <property type="term" value="P:DNA-templated transcription"/>
    <property type="evidence" value="ECO:0007669"/>
    <property type="project" value="InterPro"/>
</dbReference>
<dbReference type="GO" id="GO:0003677">
    <property type="term" value="F:DNA binding"/>
    <property type="evidence" value="ECO:0007669"/>
    <property type="project" value="InterPro"/>
</dbReference>
<sequence>MSASSPEDVTSEASGSAATAPAHEPLACVSCRARKLKCDRQKPVCSRCAKAGGECVYPESRRKPAFKRRNVRELEERLAQVEGLLRSVGKHRASQSSRSDGARTERLSPGALGRDDFRPDRLQGSPGEGEMPWFPLSPDGSPQSRHRAYPGELLGLGQFESLPPFEMIEDLHAKFFATQEHFLPIIHPGNYLRAFHSPPHMRPPMSLQYAIWTVAANGDPKYGCYHDALYRRARQYLEADELKGYGEHFITIGHAQAWALVAIDEARCLMFTRASMSSARSIRLAGMMGLHRLDSTVNEEEAPMAPMITPPRSWAELEERRRLFWAGYCVDTYASISAGWPTLIDLDLVTTHLPASEDAFTRGVEEKSSTLQDAFRGFNYSKFAGNIVICHIFTRLMKHAHRPMPDDNPEDPEFGAFWKRHRELDNMLSSAFMFLPERFRLPRNMRNPVALQTNLSLHAAVICLHLAACEKADKYKLAGIRQASWTRALTATQEIVDIIKTSSHVKTAYQGPLTALSLYLAASVYISQAKDSPEEFDKASFELLVECMKAIGHKHVITHAYLNQLKLDIERNGVPVSVDNLTPSVEYPNKHRHVGHHGIPLVARGSTSRHTRVQPPLPGRLPLGAPQGNLSYPGSLPSVPCYTFVGPYPTSHETDESDGPASKRIRTSARPSSGVLTAAEGQTSTPGPSMSLGGRRGQTSVASCPPALDLFDFSSSSSWSYTTKHHITATLPHRTGSPAMNSRAVPTATSNLVPDFAAFSVPSSSAEVGPSTTTAGPGPTAGFGMNPTAGNTGTNTSTNPESTSLNPEGELGNLDIFGNLGDWDLTDPQSIFGMLLDMSSDDFGVTSQDSSMDPWAALNNAAGGSSSAGGSGGTWDSGGAGGSGSA</sequence>
<dbReference type="InterPro" id="IPR001138">
    <property type="entry name" value="Zn2Cys6_DnaBD"/>
</dbReference>
<dbReference type="Gene3D" id="4.10.240.10">
    <property type="entry name" value="Zn(2)-C6 fungal-type DNA-binding domain"/>
    <property type="match status" value="1"/>
</dbReference>
<dbReference type="GO" id="GO:0000981">
    <property type="term" value="F:DNA-binding transcription factor activity, RNA polymerase II-specific"/>
    <property type="evidence" value="ECO:0007669"/>
    <property type="project" value="InterPro"/>
</dbReference>
<dbReference type="PROSITE" id="PS00463">
    <property type="entry name" value="ZN2_CY6_FUNGAL_1"/>
    <property type="match status" value="1"/>
</dbReference>
<evidence type="ECO:0000313" key="9">
    <source>
        <dbReference type="Proteomes" id="UP001303760"/>
    </source>
</evidence>
<dbReference type="PANTHER" id="PTHR47338">
    <property type="entry name" value="ZN(II)2CYS6 TRANSCRIPTION FACTOR (EUROFUNG)-RELATED"/>
    <property type="match status" value="1"/>
</dbReference>
<feature type="compositionally biased region" description="Gly residues" evidence="6">
    <location>
        <begin position="866"/>
        <end position="886"/>
    </location>
</feature>
<feature type="region of interest" description="Disordered" evidence="6">
    <location>
        <begin position="1"/>
        <end position="22"/>
    </location>
</feature>
<dbReference type="InterPro" id="IPR036864">
    <property type="entry name" value="Zn2-C6_fun-type_DNA-bd_sf"/>
</dbReference>
<evidence type="ECO:0000313" key="8">
    <source>
        <dbReference type="EMBL" id="KAK4238570.1"/>
    </source>
</evidence>
<dbReference type="Pfam" id="PF00172">
    <property type="entry name" value="Zn_clus"/>
    <property type="match status" value="1"/>
</dbReference>
<reference evidence="8" key="1">
    <citation type="journal article" date="2023" name="Mol. Phylogenet. Evol.">
        <title>Genome-scale phylogeny and comparative genomics of the fungal order Sordariales.</title>
        <authorList>
            <person name="Hensen N."/>
            <person name="Bonometti L."/>
            <person name="Westerberg I."/>
            <person name="Brannstrom I.O."/>
            <person name="Guillou S."/>
            <person name="Cros-Aarteil S."/>
            <person name="Calhoun S."/>
            <person name="Haridas S."/>
            <person name="Kuo A."/>
            <person name="Mondo S."/>
            <person name="Pangilinan J."/>
            <person name="Riley R."/>
            <person name="LaButti K."/>
            <person name="Andreopoulos B."/>
            <person name="Lipzen A."/>
            <person name="Chen C."/>
            <person name="Yan M."/>
            <person name="Daum C."/>
            <person name="Ng V."/>
            <person name="Clum A."/>
            <person name="Steindorff A."/>
            <person name="Ohm R.A."/>
            <person name="Martin F."/>
            <person name="Silar P."/>
            <person name="Natvig D.O."/>
            <person name="Lalanne C."/>
            <person name="Gautier V."/>
            <person name="Ament-Velasquez S.L."/>
            <person name="Kruys A."/>
            <person name="Hutchinson M.I."/>
            <person name="Powell A.J."/>
            <person name="Barry K."/>
            <person name="Miller A.N."/>
            <person name="Grigoriev I.V."/>
            <person name="Debuchy R."/>
            <person name="Gladieux P."/>
            <person name="Hiltunen Thoren M."/>
            <person name="Johannesson H."/>
        </authorList>
    </citation>
    <scope>NUCLEOTIDE SEQUENCE</scope>
    <source>
        <strain evidence="8">CBS 532.94</strain>
    </source>
</reference>
<evidence type="ECO:0000256" key="2">
    <source>
        <dbReference type="ARBA" id="ARBA00022723"/>
    </source>
</evidence>
<dbReference type="PROSITE" id="PS50048">
    <property type="entry name" value="ZN2_CY6_FUNGAL_2"/>
    <property type="match status" value="1"/>
</dbReference>
<dbReference type="GO" id="GO:0008270">
    <property type="term" value="F:zinc ion binding"/>
    <property type="evidence" value="ECO:0007669"/>
    <property type="project" value="InterPro"/>
</dbReference>
<evidence type="ECO:0000256" key="5">
    <source>
        <dbReference type="ARBA" id="ARBA00023242"/>
    </source>
</evidence>
<feature type="compositionally biased region" description="Low complexity" evidence="6">
    <location>
        <begin position="786"/>
        <end position="807"/>
    </location>
</feature>
<dbReference type="CDD" id="cd00067">
    <property type="entry name" value="GAL4"/>
    <property type="match status" value="1"/>
</dbReference>
<protein>
    <submittedName>
        <fullName evidence="8">Transcriptional activator protein acu-15</fullName>
    </submittedName>
</protein>
<dbReference type="SMART" id="SM00066">
    <property type="entry name" value="GAL4"/>
    <property type="match status" value="1"/>
</dbReference>
<keyword evidence="3" id="KW-0805">Transcription regulation</keyword>
<proteinExistence type="predicted"/>
<comment type="caution">
    <text evidence="8">The sequence shown here is derived from an EMBL/GenBank/DDBJ whole genome shotgun (WGS) entry which is preliminary data.</text>
</comment>
<feature type="domain" description="Zn(2)-C6 fungal-type" evidence="7">
    <location>
        <begin position="27"/>
        <end position="57"/>
    </location>
</feature>
<dbReference type="SMART" id="SM00906">
    <property type="entry name" value="Fungal_trans"/>
    <property type="match status" value="1"/>
</dbReference>
<evidence type="ECO:0000256" key="3">
    <source>
        <dbReference type="ARBA" id="ARBA00023015"/>
    </source>
</evidence>
<dbReference type="PANTHER" id="PTHR47338:SF10">
    <property type="entry name" value="TRANSCRIPTION FACTOR DOMAIN-CONTAINING PROTEIN-RELATED"/>
    <property type="match status" value="1"/>
</dbReference>
<keyword evidence="5" id="KW-0539">Nucleus</keyword>
<dbReference type="EMBL" id="MU860090">
    <property type="protein sequence ID" value="KAK4238570.1"/>
    <property type="molecule type" value="Genomic_DNA"/>
</dbReference>